<feature type="region of interest" description="Disordered" evidence="1">
    <location>
        <begin position="1057"/>
        <end position="1093"/>
    </location>
</feature>
<dbReference type="InterPro" id="IPR047589">
    <property type="entry name" value="DUF11_rpt"/>
</dbReference>
<evidence type="ECO:0000313" key="4">
    <source>
        <dbReference type="Proteomes" id="UP000218418"/>
    </source>
</evidence>
<accession>A0A1Z4LLU2</accession>
<evidence type="ECO:0000256" key="1">
    <source>
        <dbReference type="SAM" id="MobiDB-lite"/>
    </source>
</evidence>
<protein>
    <recommendedName>
        <fullName evidence="2">GEVED domain-containing protein</fullName>
    </recommendedName>
</protein>
<evidence type="ECO:0000313" key="3">
    <source>
        <dbReference type="EMBL" id="BAY82202.1"/>
    </source>
</evidence>
<feature type="compositionally biased region" description="Basic and acidic residues" evidence="1">
    <location>
        <begin position="667"/>
        <end position="678"/>
    </location>
</feature>
<dbReference type="EMBL" id="AP018227">
    <property type="protein sequence ID" value="BAY82202.1"/>
    <property type="molecule type" value="Genomic_DNA"/>
</dbReference>
<keyword evidence="4" id="KW-1185">Reference proteome</keyword>
<dbReference type="Gene3D" id="2.60.40.740">
    <property type="match status" value="1"/>
</dbReference>
<name>A0A1Z4LLU2_9CYAN</name>
<evidence type="ECO:0000259" key="2">
    <source>
        <dbReference type="Pfam" id="PF20009"/>
    </source>
</evidence>
<dbReference type="Pfam" id="PF20009">
    <property type="entry name" value="GEVED"/>
    <property type="match status" value="1"/>
</dbReference>
<feature type="compositionally biased region" description="Acidic residues" evidence="1">
    <location>
        <begin position="1075"/>
        <end position="1087"/>
    </location>
</feature>
<sequence>MKSSFRHLFASARNSVIRRKAPVKPGELMKSFQYSRFIYRCLTSLGLASTLLLFPSQPKATAEVTSFGISVLKDGTGPFVSPDPTYPGSNNAGNDANDTNGIVRTYDTITYGVNYATNQQPNVSTSYKLTITDDHHLWDENQTECAGNITISADRKTLTCSEVLPSSTTGLLKFTAFVLGTAPHEASLKVEAVIQADGKTINAGPTDTKVSATPKMDLVKDRPAKPRRDGTFKAGPNGEEGVVYVWPLSVVAPKGSEMLSNPITITDVVSGISPNARLYNWGGRNGCAPNTNDGGNDPTDLGERIGELPYGSTNIANASQQDRAVGDSGTWTCTQNQPGEDIEIIITGADLSGRHRPSLNSNGGTLNADEIYLIAGGVEIWIPTSDFPAGGNQLTVTNSYNFLDTLSITSQTNVEPDKGSNNNVPLSDTDNVNNDRQFTLERPVPGAGQSKEYRTPYDGGSFNPRLLYPMTERRSGDGVVMPEQVFGGYFIMNNSGSGDLSNAMVCDKFDNRTQILAPHPTTGKYVQIFEFDNNRLDESEVIIEYGVGGDNASDSYYGDETAPIGDTARYNAQRNATCGDSDATWYSEAQLTSELIPRVTRVRIRPSATNGVLGENRRLDGVVHLKALNIDPVTGDRIPDLNILANHVTSRADDINSGNWRNGNYRPENHGGNDDGDRLRLTRGIVRVDKKTDNPNNSTEADDSINSVKASENITFVLESTLTAFVNNAPAANIVLTDTLPAELSYVFGSANIAPTSVTENNDGTTTLVWELGNRVPNETIPSINFQATAGFDIAGGTSVTNTAVITALDGDGQPLDSSSEDLRTDTRSIVVSNSAAFNIFKEAVNPEINLGDDIVYDLYFANLSDNIDVAPGSKFIDILPYEGDSGIRNQFDGAGTPPTDYTATPIFKSIVDLDNVGFSFEYTNDTPSNINDNPETQNSSTKWCTQTQIDNNEADCPLADLSDVTAIQITAPEIKAGDPTRKLRLTMNSAGSLGSDVYTNNFKGTPNHPSLGFIPSVDATVRTPPAPVDYGDAPTTYGNPSHIVPNTPTIYLGSTIPDSETNPQLGDDAGVGADGDDNNGTDDEDGISSFPSLTAGAKDYNIPADNITVNGTGTLHAWIDFNKNNTFEAEEHTSVAVNNGNLETGLNWSDITIGAEGDTYARFRFTSDASVTSSTPSGSASDGEVEDYQVAFAAIANNPNILLVKRITKINNGTTTNNGDNLAIYNQEDSNPYDDNKVEITDLPQNQADPKPDTDKWLDTTEDTSSTFLIGGINGGKVEPDDEIEYTIYYLSAGDREANNVLVCDRIPGNVSFIPNSFNNEANQATGGPQNADRGIQWLKDGNTESLTNAGDGDVAQYFPPGVEPSSVYPQIKCGGTNTNGAVVVNLGDLPGANSDGVQLDKTYGFIRFRGRVK</sequence>
<feature type="domain" description="GEVED" evidence="2">
    <location>
        <begin position="1116"/>
        <end position="1191"/>
    </location>
</feature>
<dbReference type="Proteomes" id="UP000218418">
    <property type="component" value="Chromosome"/>
</dbReference>
<organism evidence="3 4">
    <name type="scientific">Calothrix parasitica NIES-267</name>
    <dbReference type="NCBI Taxonomy" id="1973488"/>
    <lineage>
        <taxon>Bacteria</taxon>
        <taxon>Bacillati</taxon>
        <taxon>Cyanobacteriota</taxon>
        <taxon>Cyanophyceae</taxon>
        <taxon>Nostocales</taxon>
        <taxon>Calotrichaceae</taxon>
        <taxon>Calothrix</taxon>
    </lineage>
</organism>
<dbReference type="NCBIfam" id="TIGR01451">
    <property type="entry name" value="B_ant_repeat"/>
    <property type="match status" value="2"/>
</dbReference>
<dbReference type="InterPro" id="IPR045474">
    <property type="entry name" value="GEVED"/>
</dbReference>
<proteinExistence type="predicted"/>
<reference evidence="3 4" key="1">
    <citation type="submission" date="2017-06" db="EMBL/GenBank/DDBJ databases">
        <title>Genome sequencing of cyanobaciteial culture collection at National Institute for Environmental Studies (NIES).</title>
        <authorList>
            <person name="Hirose Y."/>
            <person name="Shimura Y."/>
            <person name="Fujisawa T."/>
            <person name="Nakamura Y."/>
            <person name="Kawachi M."/>
        </authorList>
    </citation>
    <scope>NUCLEOTIDE SEQUENCE [LARGE SCALE GENOMIC DNA]</scope>
    <source>
        <strain evidence="3 4">NIES-267</strain>
    </source>
</reference>
<dbReference type="OrthoDB" id="6074739at2"/>
<feature type="region of interest" description="Disordered" evidence="1">
    <location>
        <begin position="655"/>
        <end position="678"/>
    </location>
</feature>
<gene>
    <name evidence="3" type="ORF">NIES267_16810</name>
</gene>
<feature type="region of interest" description="Disordered" evidence="1">
    <location>
        <begin position="412"/>
        <end position="434"/>
    </location>
</feature>